<evidence type="ECO:0000256" key="1">
    <source>
        <dbReference type="ARBA" id="ARBA00000385"/>
    </source>
</evidence>
<evidence type="ECO:0000256" key="6">
    <source>
        <dbReference type="SAM" id="MobiDB-lite"/>
    </source>
</evidence>
<dbReference type="EC" id="5.4.99.25" evidence="5"/>
<feature type="active site" description="Nucleophile" evidence="5">
    <location>
        <position position="48"/>
    </location>
</feature>
<evidence type="ECO:0000313" key="9">
    <source>
        <dbReference type="EMBL" id="TPG67483.1"/>
    </source>
</evidence>
<evidence type="ECO:0000256" key="2">
    <source>
        <dbReference type="ARBA" id="ARBA00005642"/>
    </source>
</evidence>
<feature type="region of interest" description="Disordered" evidence="6">
    <location>
        <begin position="226"/>
        <end position="247"/>
    </location>
</feature>
<dbReference type="EMBL" id="RCYZ01000002">
    <property type="protein sequence ID" value="TPG67483.1"/>
    <property type="molecule type" value="Genomic_DNA"/>
</dbReference>
<dbReference type="PANTHER" id="PTHR13767">
    <property type="entry name" value="TRNA-PSEUDOURIDINE SYNTHASE"/>
    <property type="match status" value="1"/>
</dbReference>
<keyword evidence="10" id="KW-1185">Reference proteome</keyword>
<organism evidence="9 10">
    <name type="scientific">Hymenobacter nivis</name>
    <dbReference type="NCBI Taxonomy" id="1850093"/>
    <lineage>
        <taxon>Bacteria</taxon>
        <taxon>Pseudomonadati</taxon>
        <taxon>Bacteroidota</taxon>
        <taxon>Cytophagia</taxon>
        <taxon>Cytophagales</taxon>
        <taxon>Hymenobacteraceae</taxon>
        <taxon>Hymenobacter</taxon>
    </lineage>
</organism>
<dbReference type="OrthoDB" id="9802309at2"/>
<dbReference type="RefSeq" id="WP_140465788.1">
    <property type="nucleotide sequence ID" value="NZ_RCYZ01000002.1"/>
</dbReference>
<evidence type="ECO:0000259" key="8">
    <source>
        <dbReference type="Pfam" id="PF16198"/>
    </source>
</evidence>
<protein>
    <recommendedName>
        <fullName evidence="5">tRNA pseudouridine synthase B</fullName>
        <ecNumber evidence="5">5.4.99.25</ecNumber>
    </recommendedName>
    <alternativeName>
        <fullName evidence="5">tRNA pseudouridine(55) synthase</fullName>
        <shortName evidence="5">Psi55 synthase</shortName>
    </alternativeName>
    <alternativeName>
        <fullName evidence="5">tRNA pseudouridylate synthase</fullName>
    </alternativeName>
    <alternativeName>
        <fullName evidence="5">tRNA-uridine isomerase</fullName>
    </alternativeName>
</protein>
<evidence type="ECO:0000256" key="5">
    <source>
        <dbReference type="HAMAP-Rule" id="MF_01080"/>
    </source>
</evidence>
<dbReference type="InterPro" id="IPR002501">
    <property type="entry name" value="PsdUridine_synth_N"/>
</dbReference>
<sequence length="266" mass="28656">MKDLAEFDFDAGEILLFDKPLTWSSFDGVRKLKNALRIRKIGHAGTLDPLATGLLILCTGKKTKEIDQIQAQEKEYTGTFRLGQTTPSFDLETAVDAEGPYAHLTEADIQAAAAQFVGEIQQTPPLYSAVKIDGKRAYELARKGQEAEIKAKTVTIKAFELTRIALPEVDFRVVCSKGTYIRSLARDLGAALGAGAHLTALRRTRIGAYRVEDALTLADVLALAPPRPEGPVAEARPRRGGPRPARAGLDFYAAQQAAGAPTDGPA</sequence>
<evidence type="ECO:0000259" key="7">
    <source>
        <dbReference type="Pfam" id="PF01509"/>
    </source>
</evidence>
<accession>A0A502H2D0</accession>
<dbReference type="Pfam" id="PF16198">
    <property type="entry name" value="TruB_C_2"/>
    <property type="match status" value="1"/>
</dbReference>
<reference evidence="9 10" key="1">
    <citation type="journal article" date="2019" name="Environ. Microbiol.">
        <title>Species interactions and distinct microbial communities in high Arctic permafrost affected cryosols are associated with the CH4 and CO2 gas fluxes.</title>
        <authorList>
            <person name="Altshuler I."/>
            <person name="Hamel J."/>
            <person name="Turney S."/>
            <person name="Magnuson E."/>
            <person name="Levesque R."/>
            <person name="Greer C."/>
            <person name="Whyte L.G."/>
        </authorList>
    </citation>
    <scope>NUCLEOTIDE SEQUENCE [LARGE SCALE GENOMIC DNA]</scope>
    <source>
        <strain evidence="9 10">S9.2P</strain>
    </source>
</reference>
<dbReference type="GO" id="GO:0031119">
    <property type="term" value="P:tRNA pseudouridine synthesis"/>
    <property type="evidence" value="ECO:0007669"/>
    <property type="project" value="UniProtKB-UniRule"/>
</dbReference>
<comment type="catalytic activity">
    <reaction evidence="1 5">
        <text>uridine(55) in tRNA = pseudouridine(55) in tRNA</text>
        <dbReference type="Rhea" id="RHEA:42532"/>
        <dbReference type="Rhea" id="RHEA-COMP:10101"/>
        <dbReference type="Rhea" id="RHEA-COMP:10102"/>
        <dbReference type="ChEBI" id="CHEBI:65314"/>
        <dbReference type="ChEBI" id="CHEBI:65315"/>
        <dbReference type="EC" id="5.4.99.25"/>
    </reaction>
</comment>
<keyword evidence="3 5" id="KW-0819">tRNA processing</keyword>
<dbReference type="InterPro" id="IPR014780">
    <property type="entry name" value="tRNA_psdUridine_synth_TruB"/>
</dbReference>
<dbReference type="Gene3D" id="3.30.2350.10">
    <property type="entry name" value="Pseudouridine synthase"/>
    <property type="match status" value="1"/>
</dbReference>
<evidence type="ECO:0000256" key="3">
    <source>
        <dbReference type="ARBA" id="ARBA00022694"/>
    </source>
</evidence>
<dbReference type="HAMAP" id="MF_01080">
    <property type="entry name" value="TruB_bact"/>
    <property type="match status" value="1"/>
</dbReference>
<comment type="function">
    <text evidence="5">Responsible for synthesis of pseudouridine from uracil-55 in the psi GC loop of transfer RNAs.</text>
</comment>
<dbReference type="NCBIfam" id="TIGR00431">
    <property type="entry name" value="TruB"/>
    <property type="match status" value="1"/>
</dbReference>
<dbReference type="Proteomes" id="UP000317646">
    <property type="component" value="Unassembled WGS sequence"/>
</dbReference>
<keyword evidence="4 5" id="KW-0413">Isomerase</keyword>
<dbReference type="AlphaFoldDB" id="A0A502H2D0"/>
<evidence type="ECO:0000256" key="4">
    <source>
        <dbReference type="ARBA" id="ARBA00023235"/>
    </source>
</evidence>
<dbReference type="InterPro" id="IPR020103">
    <property type="entry name" value="PsdUridine_synth_cat_dom_sf"/>
</dbReference>
<evidence type="ECO:0000313" key="10">
    <source>
        <dbReference type="Proteomes" id="UP000317646"/>
    </source>
</evidence>
<comment type="caution">
    <text evidence="9">The sequence shown here is derived from an EMBL/GenBank/DDBJ whole genome shotgun (WGS) entry which is preliminary data.</text>
</comment>
<dbReference type="InterPro" id="IPR032819">
    <property type="entry name" value="TruB_C"/>
</dbReference>
<dbReference type="GO" id="GO:0160148">
    <property type="term" value="F:tRNA pseudouridine(55) synthase activity"/>
    <property type="evidence" value="ECO:0007669"/>
    <property type="project" value="UniProtKB-EC"/>
</dbReference>
<name>A0A502H2D0_9BACT</name>
<feature type="domain" description="Pseudouridine synthase II N-terminal" evidence="7">
    <location>
        <begin position="33"/>
        <end position="181"/>
    </location>
</feature>
<dbReference type="CDD" id="cd02573">
    <property type="entry name" value="PseudoU_synth_EcTruB"/>
    <property type="match status" value="1"/>
</dbReference>
<comment type="similarity">
    <text evidence="2 5">Belongs to the pseudouridine synthase TruB family. Type 1 subfamily.</text>
</comment>
<gene>
    <name evidence="5 9" type="primary">truB</name>
    <name evidence="9" type="ORF">EAH73_07145</name>
</gene>
<dbReference type="GO" id="GO:0003723">
    <property type="term" value="F:RNA binding"/>
    <property type="evidence" value="ECO:0007669"/>
    <property type="project" value="InterPro"/>
</dbReference>
<feature type="domain" description="tRNA pseudouridylate synthase B C-terminal" evidence="8">
    <location>
        <begin position="182"/>
        <end position="222"/>
    </location>
</feature>
<dbReference type="GO" id="GO:1990481">
    <property type="term" value="P:mRNA pseudouridine synthesis"/>
    <property type="evidence" value="ECO:0007669"/>
    <property type="project" value="TreeGrafter"/>
</dbReference>
<dbReference type="PANTHER" id="PTHR13767:SF2">
    <property type="entry name" value="PSEUDOURIDYLATE SYNTHASE TRUB1"/>
    <property type="match status" value="1"/>
</dbReference>
<dbReference type="Pfam" id="PF01509">
    <property type="entry name" value="TruB_N"/>
    <property type="match status" value="1"/>
</dbReference>
<proteinExistence type="inferred from homology"/>
<dbReference type="SUPFAM" id="SSF55120">
    <property type="entry name" value="Pseudouridine synthase"/>
    <property type="match status" value="1"/>
</dbReference>